<dbReference type="RefSeq" id="WP_007019796.1">
    <property type="nucleotide sequence ID" value="NZ_CH724125.1"/>
</dbReference>
<evidence type="ECO:0000313" key="2">
    <source>
        <dbReference type="EMBL" id="EAR62159.1"/>
    </source>
</evidence>
<dbReference type="InterPro" id="IPR025979">
    <property type="entry name" value="ChrR-like_cupin_dom"/>
</dbReference>
<accession>A0A7U8C6F3</accession>
<dbReference type="OrthoDB" id="9793147at2"/>
<dbReference type="Pfam" id="PF12973">
    <property type="entry name" value="Cupin_7"/>
    <property type="match status" value="1"/>
</dbReference>
<organism evidence="2 3">
    <name type="scientific">Neptuniibacter caesariensis</name>
    <dbReference type="NCBI Taxonomy" id="207954"/>
    <lineage>
        <taxon>Bacteria</taxon>
        <taxon>Pseudomonadati</taxon>
        <taxon>Pseudomonadota</taxon>
        <taxon>Gammaproteobacteria</taxon>
        <taxon>Oceanospirillales</taxon>
        <taxon>Oceanospirillaceae</taxon>
        <taxon>Neptuniibacter</taxon>
    </lineage>
</organism>
<dbReference type="InterPro" id="IPR011051">
    <property type="entry name" value="RmlC_Cupin_sf"/>
</dbReference>
<feature type="domain" description="ChrR-like cupin" evidence="1">
    <location>
        <begin position="23"/>
        <end position="112"/>
    </location>
</feature>
<gene>
    <name evidence="2" type="ORF">MED92_10649</name>
</gene>
<dbReference type="AlphaFoldDB" id="A0A7U8C6F3"/>
<protein>
    <recommendedName>
        <fullName evidence="1">ChrR-like cupin domain-containing protein</fullName>
    </recommendedName>
</protein>
<evidence type="ECO:0000313" key="3">
    <source>
        <dbReference type="Proteomes" id="UP000002171"/>
    </source>
</evidence>
<reference evidence="2 3" key="1">
    <citation type="submission" date="2006-02" db="EMBL/GenBank/DDBJ databases">
        <authorList>
            <person name="Pinhassi J."/>
            <person name="Pedros-Alio C."/>
            <person name="Ferriera S."/>
            <person name="Johnson J."/>
            <person name="Kravitz S."/>
            <person name="Halpern A."/>
            <person name="Remington K."/>
            <person name="Beeson K."/>
            <person name="Tran B."/>
            <person name="Rogers Y.-H."/>
            <person name="Friedman R."/>
            <person name="Venter J.C."/>
        </authorList>
    </citation>
    <scope>NUCLEOTIDE SEQUENCE [LARGE SCALE GENOMIC DNA]</scope>
    <source>
        <strain evidence="2 3">MED92</strain>
    </source>
</reference>
<dbReference type="InterPro" id="IPR014710">
    <property type="entry name" value="RmlC-like_jellyroll"/>
</dbReference>
<dbReference type="Gene3D" id="2.60.120.10">
    <property type="entry name" value="Jelly Rolls"/>
    <property type="match status" value="1"/>
</dbReference>
<dbReference type="SUPFAM" id="SSF51182">
    <property type="entry name" value="RmlC-like cupins"/>
    <property type="match status" value="1"/>
</dbReference>
<name>A0A7U8C6F3_NEPCE</name>
<comment type="caution">
    <text evidence="2">The sequence shown here is derived from an EMBL/GenBank/DDBJ whole genome shotgun (WGS) entry which is preliminary data.</text>
</comment>
<evidence type="ECO:0000259" key="1">
    <source>
        <dbReference type="Pfam" id="PF12973"/>
    </source>
</evidence>
<sequence length="130" mass="14530">MPKTTATYWNVLAGDHSDKWESIEGTQGQLEQLTLAQDSVTGDYTRLTRFKAGANTAEFGVNAHDYPEEIYIISGRLYDAAFDMWLEAGHFASRPPGEKHGPFICEEECLVLEVSFPSQSIQLPEEDDAE</sequence>
<keyword evidence="3" id="KW-1185">Reference proteome</keyword>
<dbReference type="Proteomes" id="UP000002171">
    <property type="component" value="Unassembled WGS sequence"/>
</dbReference>
<proteinExistence type="predicted"/>
<dbReference type="EMBL" id="AAOW01000004">
    <property type="protein sequence ID" value="EAR62159.1"/>
    <property type="molecule type" value="Genomic_DNA"/>
</dbReference>